<dbReference type="InterPro" id="IPR015897">
    <property type="entry name" value="CHK_kinase-like"/>
</dbReference>
<proteinExistence type="predicted"/>
<reference evidence="3" key="1">
    <citation type="submission" date="2025-08" db="UniProtKB">
        <authorList>
            <consortium name="RefSeq"/>
        </authorList>
    </citation>
    <scope>IDENTIFICATION</scope>
    <source>
        <strain evidence="3">15112-1751.03</strain>
        <tissue evidence="3">Whole Adult</tissue>
    </source>
</reference>
<evidence type="ECO:0000259" key="1">
    <source>
        <dbReference type="SMART" id="SM00587"/>
    </source>
</evidence>
<keyword evidence="2" id="KW-1185">Reference proteome</keyword>
<dbReference type="Proteomes" id="UP000515160">
    <property type="component" value="Chromosome 2R"/>
</dbReference>
<dbReference type="PANTHER" id="PTHR11012:SF6">
    <property type="entry name" value="CHK DOMAIN OV1-RELATED"/>
    <property type="match status" value="1"/>
</dbReference>
<evidence type="ECO:0000313" key="3">
    <source>
        <dbReference type="RefSeq" id="XP_034114370.1"/>
    </source>
</evidence>
<dbReference type="Pfam" id="PF02958">
    <property type="entry name" value="EcKL"/>
    <property type="match status" value="1"/>
</dbReference>
<protein>
    <submittedName>
        <fullName evidence="3">Uncharacterized protein LOC117574595</fullName>
    </submittedName>
</protein>
<dbReference type="GeneID" id="117574595"/>
<dbReference type="PANTHER" id="PTHR11012">
    <property type="entry name" value="PROTEIN KINASE-LIKE DOMAIN-CONTAINING"/>
    <property type="match status" value="1"/>
</dbReference>
<sequence length="403" mass="46122">MSKPAFVSQVSKDIGGLPTWLNQHELQSFILESNPKVQDIIKIVSRSEIFSQNVLSVQIQVKLTDNSTQVLNYLVKSNEQTTSISSTPKFPRPYNFKLELHMYNEVLPALKNLYKNVGKQITFSPDNHSSKGSNHLYLANLQTKGYRTIIQPKGLRKSAMIAILSKLAAYHAATACYLQLTPTHLKAQLKRNLGNETDGEIIQRKTLLQRKFSESLRSNGLQHYEDKVKYYLKNLPGSIDTPDLKRSFNVISIGACWPNNILGSFDAFGEVKDVVFIDFGNSSYRSAAHDLFEILLTVPVEKTENFDAFLRYYHDELLINLKLLKFKGNLPTLTDLQLDLLNYGYEGFQVVMEILPIVLADFESTDIEDPFRTKNYSEEIKNLLPWMENRAYFEVETEPIMLY</sequence>
<evidence type="ECO:0000313" key="2">
    <source>
        <dbReference type="Proteomes" id="UP000515160"/>
    </source>
</evidence>
<dbReference type="InterPro" id="IPR004119">
    <property type="entry name" value="EcKL"/>
</dbReference>
<gene>
    <name evidence="3" type="primary">LOC117574595</name>
</gene>
<name>A0A6P8XSN7_DROAB</name>
<dbReference type="AlphaFoldDB" id="A0A6P8XSN7"/>
<dbReference type="InterPro" id="IPR011009">
    <property type="entry name" value="Kinase-like_dom_sf"/>
</dbReference>
<feature type="domain" description="CHK kinase-like" evidence="1">
    <location>
        <begin position="136"/>
        <end position="323"/>
    </location>
</feature>
<dbReference type="RefSeq" id="XP_034114370.1">
    <property type="nucleotide sequence ID" value="XM_034258479.2"/>
</dbReference>
<dbReference type="OrthoDB" id="8250698at2759"/>
<dbReference type="SMART" id="SM00587">
    <property type="entry name" value="CHK"/>
    <property type="match status" value="1"/>
</dbReference>
<dbReference type="SUPFAM" id="SSF56112">
    <property type="entry name" value="Protein kinase-like (PK-like)"/>
    <property type="match status" value="1"/>
</dbReference>
<organism evidence="2 3">
    <name type="scientific">Drosophila albomicans</name>
    <name type="common">Fruit fly</name>
    <dbReference type="NCBI Taxonomy" id="7291"/>
    <lineage>
        <taxon>Eukaryota</taxon>
        <taxon>Metazoa</taxon>
        <taxon>Ecdysozoa</taxon>
        <taxon>Arthropoda</taxon>
        <taxon>Hexapoda</taxon>
        <taxon>Insecta</taxon>
        <taxon>Pterygota</taxon>
        <taxon>Neoptera</taxon>
        <taxon>Endopterygota</taxon>
        <taxon>Diptera</taxon>
        <taxon>Brachycera</taxon>
        <taxon>Muscomorpha</taxon>
        <taxon>Ephydroidea</taxon>
        <taxon>Drosophilidae</taxon>
        <taxon>Drosophila</taxon>
    </lineage>
</organism>
<accession>A0A6P8XSN7</accession>